<organism evidence="1 2">
    <name type="scientific">Marssonina brunnea f. sp. multigermtubi (strain MB_m1)</name>
    <name type="common">Marssonina leaf spot fungus</name>
    <dbReference type="NCBI Taxonomy" id="1072389"/>
    <lineage>
        <taxon>Eukaryota</taxon>
        <taxon>Fungi</taxon>
        <taxon>Dikarya</taxon>
        <taxon>Ascomycota</taxon>
        <taxon>Pezizomycotina</taxon>
        <taxon>Leotiomycetes</taxon>
        <taxon>Helotiales</taxon>
        <taxon>Drepanopezizaceae</taxon>
        <taxon>Drepanopeziza</taxon>
    </lineage>
</organism>
<protein>
    <submittedName>
        <fullName evidence="1">Uncharacterized protein</fullName>
    </submittedName>
</protein>
<dbReference type="HOGENOM" id="CLU_1496540_0_0_1"/>
<dbReference type="InParanoid" id="K1WKA2"/>
<evidence type="ECO:0000313" key="2">
    <source>
        <dbReference type="Proteomes" id="UP000006753"/>
    </source>
</evidence>
<dbReference type="KEGG" id="mbe:MBM_08394"/>
<proteinExistence type="predicted"/>
<dbReference type="OrthoDB" id="3563815at2759"/>
<name>K1WKA2_MARBU</name>
<gene>
    <name evidence="1" type="ORF">MBM_08394</name>
</gene>
<dbReference type="Proteomes" id="UP000006753">
    <property type="component" value="Unassembled WGS sequence"/>
</dbReference>
<evidence type="ECO:0000313" key="1">
    <source>
        <dbReference type="EMBL" id="EKD13311.1"/>
    </source>
</evidence>
<dbReference type="EMBL" id="JH921450">
    <property type="protein sequence ID" value="EKD13311.1"/>
    <property type="molecule type" value="Genomic_DNA"/>
</dbReference>
<dbReference type="AlphaFoldDB" id="K1WKA2"/>
<sequence length="180" mass="20509">MSIDISEMLTKAYNNILQITIKAVNDTAEPASLVLILLVFKVYPRITYLNPLAPSTITKAEAIKKAMSEVRRLQAIRQVADALNIRNGPFTIKTLALFLQSQRLEKKGLLVEQIKEALRRSSKNRRPLKRYCTEAEKLAQFLTASSDTFLTRKEQTDRELITKLRAESVITTLNEIFEDL</sequence>
<keyword evidence="2" id="KW-1185">Reference proteome</keyword>
<reference evidence="1 2" key="1">
    <citation type="journal article" date="2012" name="BMC Genomics">
        <title>Sequencing the genome of Marssonina brunnea reveals fungus-poplar co-evolution.</title>
        <authorList>
            <person name="Zhu S."/>
            <person name="Cao Y.-Z."/>
            <person name="Jiang C."/>
            <person name="Tan B.-Y."/>
            <person name="Wang Z."/>
            <person name="Feng S."/>
            <person name="Zhang L."/>
            <person name="Su X.-H."/>
            <person name="Brejova B."/>
            <person name="Vinar T."/>
            <person name="Xu M."/>
            <person name="Wang M.-X."/>
            <person name="Zhang S.-G."/>
            <person name="Huang M.-R."/>
            <person name="Wu R."/>
            <person name="Zhou Y."/>
        </authorList>
    </citation>
    <scope>NUCLEOTIDE SEQUENCE [LARGE SCALE GENOMIC DNA]</scope>
    <source>
        <strain evidence="1 2">MB_m1</strain>
    </source>
</reference>
<accession>K1WKA2</accession>